<dbReference type="EMBL" id="CACRXK020019446">
    <property type="protein sequence ID" value="CAB4033667.1"/>
    <property type="molecule type" value="Genomic_DNA"/>
</dbReference>
<sequence>MECLSSGAMFGNFKDSFGYSNLNSSRLSKIDFESSLFNGVVLSYWDNIIGPRLGHLWLQCEEKCTEDSVKYVVTHNLNGELTRQAPPNAVDTKIFIIKERGLVFSSYIFTGISKGAGETLYSLSLLLPFSALKEYMQYQELVDVRMKLLVAKFRVLQEKDLLTSIPNFSKYLPSLVGMVSSLHLHGLSSMFSVSKLQLIS</sequence>
<proteinExistence type="predicted"/>
<dbReference type="AlphaFoldDB" id="A0A6S7JQB3"/>
<organism evidence="1 2">
    <name type="scientific">Paramuricea clavata</name>
    <name type="common">Red gorgonian</name>
    <name type="synonym">Violescent sea-whip</name>
    <dbReference type="NCBI Taxonomy" id="317549"/>
    <lineage>
        <taxon>Eukaryota</taxon>
        <taxon>Metazoa</taxon>
        <taxon>Cnidaria</taxon>
        <taxon>Anthozoa</taxon>
        <taxon>Octocorallia</taxon>
        <taxon>Malacalcyonacea</taxon>
        <taxon>Plexauridae</taxon>
        <taxon>Paramuricea</taxon>
    </lineage>
</organism>
<evidence type="ECO:0000313" key="2">
    <source>
        <dbReference type="Proteomes" id="UP001152795"/>
    </source>
</evidence>
<dbReference type="PANTHER" id="PTHR31855:SF2">
    <property type="entry name" value="GUANINE NUCLEOTIDE EXCHANGE FACTOR C9ORF72"/>
    <property type="match status" value="1"/>
</dbReference>
<evidence type="ECO:0000313" key="1">
    <source>
        <dbReference type="EMBL" id="CAB4033667.1"/>
    </source>
</evidence>
<dbReference type="GO" id="GO:0006914">
    <property type="term" value="P:autophagy"/>
    <property type="evidence" value="ECO:0007669"/>
    <property type="project" value="TreeGrafter"/>
</dbReference>
<dbReference type="GO" id="GO:0005768">
    <property type="term" value="C:endosome"/>
    <property type="evidence" value="ECO:0007669"/>
    <property type="project" value="TreeGrafter"/>
</dbReference>
<dbReference type="Pfam" id="PF15019">
    <property type="entry name" value="C9orf72-like"/>
    <property type="match status" value="1"/>
</dbReference>
<accession>A0A6S7JQB3</accession>
<dbReference type="InterPro" id="IPR027819">
    <property type="entry name" value="C9orf72"/>
</dbReference>
<comment type="caution">
    <text evidence="1">The sequence shown here is derived from an EMBL/GenBank/DDBJ whole genome shotgun (WGS) entry which is preliminary data.</text>
</comment>
<dbReference type="OrthoDB" id="10252077at2759"/>
<dbReference type="PROSITE" id="PS51835">
    <property type="entry name" value="DENN_C9ORF72"/>
    <property type="match status" value="1"/>
</dbReference>
<reference evidence="1" key="1">
    <citation type="submission" date="2020-04" db="EMBL/GenBank/DDBJ databases">
        <authorList>
            <person name="Alioto T."/>
            <person name="Alioto T."/>
            <person name="Gomez Garrido J."/>
        </authorList>
    </citation>
    <scope>NUCLEOTIDE SEQUENCE</scope>
    <source>
        <strain evidence="1">A484AB</strain>
    </source>
</reference>
<dbReference type="Proteomes" id="UP001152795">
    <property type="component" value="Unassembled WGS sequence"/>
</dbReference>
<dbReference type="GO" id="GO:0005085">
    <property type="term" value="F:guanyl-nucleotide exchange factor activity"/>
    <property type="evidence" value="ECO:0007669"/>
    <property type="project" value="InterPro"/>
</dbReference>
<dbReference type="PANTHER" id="PTHR31855">
    <property type="entry name" value="GUANINE NUCLEOTIDE EXCHANGE C9ORF72"/>
    <property type="match status" value="1"/>
</dbReference>
<dbReference type="GO" id="GO:0005776">
    <property type="term" value="C:autophagosome"/>
    <property type="evidence" value="ECO:0007669"/>
    <property type="project" value="TreeGrafter"/>
</dbReference>
<name>A0A6S7JQB3_PARCT</name>
<dbReference type="GO" id="GO:0006897">
    <property type="term" value="P:endocytosis"/>
    <property type="evidence" value="ECO:0007669"/>
    <property type="project" value="TreeGrafter"/>
</dbReference>
<keyword evidence="2" id="KW-1185">Reference proteome</keyword>
<protein>
    <submittedName>
        <fullName evidence="1">Uncharacterized protein</fullName>
    </submittedName>
</protein>
<gene>
    <name evidence="1" type="ORF">PACLA_8A015311</name>
</gene>